<name>A0AAD7UAM5_9STRA</name>
<gene>
    <name evidence="2" type="ORF">CTAYLR_005025</name>
</gene>
<dbReference type="PANTHER" id="PTHR43187:SF1">
    <property type="entry name" value="GLUTAMINE AMIDOTRANSFERASE DUG3-RELATED"/>
    <property type="match status" value="1"/>
</dbReference>
<organism evidence="2 3">
    <name type="scientific">Chrysophaeum taylorii</name>
    <dbReference type="NCBI Taxonomy" id="2483200"/>
    <lineage>
        <taxon>Eukaryota</taxon>
        <taxon>Sar</taxon>
        <taxon>Stramenopiles</taxon>
        <taxon>Ochrophyta</taxon>
        <taxon>Pelagophyceae</taxon>
        <taxon>Pelagomonadales</taxon>
        <taxon>Pelagomonadaceae</taxon>
        <taxon>Chrysophaeum</taxon>
    </lineage>
</organism>
<comment type="caution">
    <text evidence="2">The sequence shown here is derived from an EMBL/GenBank/DDBJ whole genome shotgun (WGS) entry which is preliminary data.</text>
</comment>
<evidence type="ECO:0000313" key="2">
    <source>
        <dbReference type="EMBL" id="KAJ8601371.1"/>
    </source>
</evidence>
<dbReference type="SUPFAM" id="SSF53335">
    <property type="entry name" value="S-adenosyl-L-methionine-dependent methyltransferases"/>
    <property type="match status" value="1"/>
</dbReference>
<sequence>MCRLILVVSEQPVVLSEVVQAKEVHNKNGKRKALFSVGRDEKVHGFGIAWHASAHRTGVLVTLNAPLLDINVRRVCDGVVARVALAHLRCCACDACPATTYCGPHYLNTQPLVYRHARGDVTFAHVGILGHHLALERGDGPAARRARSVEVPDSNNSDTAFLFRIVLSFYDDPVEDDVPRLARAIARAIDVASADDSPPCSLNVAAADAECVVVCRYRSPGDDKPPPPLWWRAGAGGTIVASAPVSLSRDDGNGRERWYALDAGSVVAVSRRRDVTHAWRLEQLDDGDGRLRLVRDAKLATAFAATGAREAASSPTPEPRYIIPPRTTRAPSRAKKEAPPPEDRREEDAAVWTRAADAELRTVVRDVFERHASSKNSKKTLGRAAAEARKHVFGDLKRSLCRVSSRDEGEQQIAAARRRLEAACSAIIYDDACGDGADGDLAREILSRGRGCSRLEALATVQARLYDARFEDAAVGEAGSADKAGVEEVKDVMVSEASAFRAGLRLARSRRDRASVVDFGCGDGRFVQEFTRAAEVELEPGATLFVLAYDVSPGALKACRRRCVRDLGFANDRDGVSKVLADDRRVEIEFAEGDATAPPRAVEDILRRRNDGRDYDVVLSGWGSTSAIPDLVEVDADEDNSNASPSNRQTAFIQAFARLAPVLVQVVSSANNFAGPAKQYADLRAARRAATTRAERRQLDAQIRLAARPGQFYYRVADHDYFYSAVDPTEETRRLGVAGFGSVHVRACNVASFRDILASPKLAKLEKVALALVDANRHQDLERFLLRAVAKATRRP</sequence>
<dbReference type="InterPro" id="IPR029063">
    <property type="entry name" value="SAM-dependent_MTases_sf"/>
</dbReference>
<evidence type="ECO:0000313" key="3">
    <source>
        <dbReference type="Proteomes" id="UP001230188"/>
    </source>
</evidence>
<dbReference type="InterPro" id="IPR029055">
    <property type="entry name" value="Ntn_hydrolases_N"/>
</dbReference>
<feature type="compositionally biased region" description="Basic and acidic residues" evidence="1">
    <location>
        <begin position="334"/>
        <end position="348"/>
    </location>
</feature>
<dbReference type="AlphaFoldDB" id="A0AAD7UAM5"/>
<dbReference type="Gene3D" id="3.60.20.10">
    <property type="entry name" value="Glutamine Phosphoribosylpyrophosphate, subunit 1, domain 1"/>
    <property type="match status" value="1"/>
</dbReference>
<dbReference type="Gene3D" id="3.40.50.150">
    <property type="entry name" value="Vaccinia Virus protein VP39"/>
    <property type="match status" value="1"/>
</dbReference>
<dbReference type="PANTHER" id="PTHR43187">
    <property type="entry name" value="GLUTAMINE AMIDOTRANSFERASE DUG3-RELATED"/>
    <property type="match status" value="1"/>
</dbReference>
<accession>A0AAD7UAM5</accession>
<proteinExistence type="predicted"/>
<reference evidence="2" key="1">
    <citation type="submission" date="2023-01" db="EMBL/GenBank/DDBJ databases">
        <title>Metagenome sequencing of chrysophaentin producing Chrysophaeum taylorii.</title>
        <authorList>
            <person name="Davison J."/>
            <person name="Bewley C."/>
        </authorList>
    </citation>
    <scope>NUCLEOTIDE SEQUENCE</scope>
    <source>
        <strain evidence="2">NIES-1699</strain>
    </source>
</reference>
<dbReference type="EMBL" id="JAQMWT010000435">
    <property type="protein sequence ID" value="KAJ8601371.1"/>
    <property type="molecule type" value="Genomic_DNA"/>
</dbReference>
<evidence type="ECO:0000256" key="1">
    <source>
        <dbReference type="SAM" id="MobiDB-lite"/>
    </source>
</evidence>
<feature type="region of interest" description="Disordered" evidence="1">
    <location>
        <begin position="308"/>
        <end position="350"/>
    </location>
</feature>
<keyword evidence="3" id="KW-1185">Reference proteome</keyword>
<dbReference type="SUPFAM" id="SSF56235">
    <property type="entry name" value="N-terminal nucleophile aminohydrolases (Ntn hydrolases)"/>
    <property type="match status" value="1"/>
</dbReference>
<dbReference type="InterPro" id="IPR052373">
    <property type="entry name" value="Gamma-glu_amide_hydrolase"/>
</dbReference>
<dbReference type="Proteomes" id="UP001230188">
    <property type="component" value="Unassembled WGS sequence"/>
</dbReference>
<protein>
    <submittedName>
        <fullName evidence="2">Uncharacterized protein</fullName>
    </submittedName>
</protein>